<feature type="non-terminal residue" evidence="1">
    <location>
        <position position="40"/>
    </location>
</feature>
<gene>
    <name evidence="1" type="ORF">TSPGSL018_20701</name>
</gene>
<evidence type="ECO:0000313" key="1">
    <source>
        <dbReference type="EMBL" id="JAC63427.1"/>
    </source>
</evidence>
<name>A0A061QRX5_9CHLO</name>
<accession>A0A061QRX5</accession>
<protein>
    <submittedName>
        <fullName evidence="1">Uncharacterized protein</fullName>
    </submittedName>
</protein>
<dbReference type="AlphaFoldDB" id="A0A061QRX5"/>
<reference evidence="1" key="1">
    <citation type="submission" date="2014-05" db="EMBL/GenBank/DDBJ databases">
        <title>The transcriptome of the halophilic microalga Tetraselmis sp. GSL018 isolated from the Great Salt Lake, Utah.</title>
        <authorList>
            <person name="Jinkerson R.E."/>
            <person name="D'Adamo S."/>
            <person name="Posewitz M.C."/>
        </authorList>
    </citation>
    <scope>NUCLEOTIDE SEQUENCE</scope>
    <source>
        <strain evidence="1">GSL018</strain>
    </source>
</reference>
<organism evidence="1">
    <name type="scientific">Tetraselmis sp. GSL018</name>
    <dbReference type="NCBI Taxonomy" id="582737"/>
    <lineage>
        <taxon>Eukaryota</taxon>
        <taxon>Viridiplantae</taxon>
        <taxon>Chlorophyta</taxon>
        <taxon>core chlorophytes</taxon>
        <taxon>Chlorodendrophyceae</taxon>
        <taxon>Chlorodendrales</taxon>
        <taxon>Chlorodendraceae</taxon>
        <taxon>Tetraselmis</taxon>
    </lineage>
</organism>
<dbReference type="EMBL" id="GBEZ01023463">
    <property type="protein sequence ID" value="JAC63427.1"/>
    <property type="molecule type" value="Transcribed_RNA"/>
</dbReference>
<sequence length="40" mass="4062">MEIGAEDFGGGRGCNHTAIPFLPCQFLASGAAAPLGRQCP</sequence>
<proteinExistence type="predicted"/>